<evidence type="ECO:0000313" key="4">
    <source>
        <dbReference type="Proteomes" id="UP001212498"/>
    </source>
</evidence>
<comment type="caution">
    <text evidence="3">The sequence shown here is derived from an EMBL/GenBank/DDBJ whole genome shotgun (WGS) entry which is preliminary data.</text>
</comment>
<dbReference type="Proteomes" id="UP001212498">
    <property type="component" value="Unassembled WGS sequence"/>
</dbReference>
<dbReference type="PANTHER" id="PTHR37981:SF1">
    <property type="entry name" value="SGNH HYDROLASE-TYPE ESTERASE DOMAIN-CONTAINING PROTEIN"/>
    <property type="match status" value="1"/>
</dbReference>
<dbReference type="InterPro" id="IPR037460">
    <property type="entry name" value="SEST-like"/>
</dbReference>
<dbReference type="CDD" id="cd01823">
    <property type="entry name" value="SEST_like"/>
    <property type="match status" value="1"/>
</dbReference>
<dbReference type="SUPFAM" id="SSF52266">
    <property type="entry name" value="SGNH hydrolase"/>
    <property type="match status" value="1"/>
</dbReference>
<reference evidence="3 4" key="1">
    <citation type="submission" date="2022-11" db="EMBL/GenBank/DDBJ databases">
        <title>Nonomuraea corallina sp. nov., a new species of the genus Nonomuraea isolated from sea side sediment in Thai sea.</title>
        <authorList>
            <person name="Ngamcharungchit C."/>
            <person name="Matsumoto A."/>
            <person name="Suriyachadkun C."/>
            <person name="Panbangred W."/>
            <person name="Inahashi Y."/>
            <person name="Intra B."/>
        </authorList>
    </citation>
    <scope>NUCLEOTIDE SEQUENCE [LARGE SCALE GENOMIC DNA]</scope>
    <source>
        <strain evidence="3 4">DSM 43553</strain>
    </source>
</reference>
<feature type="signal peptide" evidence="1">
    <location>
        <begin position="1"/>
        <end position="23"/>
    </location>
</feature>
<gene>
    <name evidence="3" type="ORF">OUY24_06220</name>
</gene>
<dbReference type="EMBL" id="JAPNUD010000011">
    <property type="protein sequence ID" value="MDA0640208.1"/>
    <property type="molecule type" value="Genomic_DNA"/>
</dbReference>
<organism evidence="3 4">
    <name type="scientific">Nonomuraea ferruginea</name>
    <dbReference type="NCBI Taxonomy" id="46174"/>
    <lineage>
        <taxon>Bacteria</taxon>
        <taxon>Bacillati</taxon>
        <taxon>Actinomycetota</taxon>
        <taxon>Actinomycetes</taxon>
        <taxon>Streptosporangiales</taxon>
        <taxon>Streptosporangiaceae</taxon>
        <taxon>Nonomuraea</taxon>
    </lineage>
</organism>
<dbReference type="InterPro" id="IPR033803">
    <property type="entry name" value="CBD-like_Golvesin-Xly"/>
</dbReference>
<keyword evidence="1" id="KW-0732">Signal</keyword>
<proteinExistence type="predicted"/>
<dbReference type="PANTHER" id="PTHR37981">
    <property type="entry name" value="LIPASE 2"/>
    <property type="match status" value="1"/>
</dbReference>
<feature type="chain" id="PRO_5047176582" evidence="1">
    <location>
        <begin position="24"/>
        <end position="1264"/>
    </location>
</feature>
<accession>A0ABT4SSH8</accession>
<dbReference type="RefSeq" id="WP_271275501.1">
    <property type="nucleotide sequence ID" value="NZ_BAABFD010000026.1"/>
</dbReference>
<feature type="domain" description="Golvesin/Xly CBD-like" evidence="2">
    <location>
        <begin position="853"/>
        <end position="942"/>
    </location>
</feature>
<dbReference type="Gene3D" id="3.40.50.1110">
    <property type="entry name" value="SGNH hydrolase"/>
    <property type="match status" value="1"/>
</dbReference>
<evidence type="ECO:0000256" key="1">
    <source>
        <dbReference type="SAM" id="SignalP"/>
    </source>
</evidence>
<sequence length="1264" mass="135991">MRTPLLLTALAGAVLASVLTVPAAPLTAPASAAVEKPLGSVPPDRRDELLGSGWSGSDDLAWTATGDSTGFHLLVARASEGYRWRTAATLSEGGFDTDRWIGNVCLTGSARRAVVAYAPRQFTNSEALFQRGAFTALVDLESGRITKLGLHASLAYHSPGCGAGESAVFAQAGGKESTATRLHLVDAATGKTAAPVEVPGQATSAVPMGDAIVAVAGDGLVEVSGSGKVRPYARLEGTPSHLRPHRDGSLTFLAAHGDDLATVEHLPAGGERPKQLAKGPLTRLGLAAGADGRAYLTGRPTEVGELPGQVVQVAAGAHDEVSTGGALFLSQTGTRLGTPGSPSRVTLKARVARTGAGLDFALVPGGPRTGTGARAAEGPALQTDDPVEPCAIPRNDARRQALQPHWKQVEWAVNLAVQGALTTPRPSNWNQSGLPSWSPQGLLPPLQLKGGGRVPAQIMLGILAQESNLWQASWHALEGVTGNPLIGDYYGRRASDDGWSIRWREADCGYGVAQVTTGMRKGDQAETTQRAIALDYATNIAAGLRILQDKWNQVYDHIKINNADPAKLENWFAAVWVYNSGFQPDARFGNETGCRPSPTCTDQYGNWGLGWSNNPMNADYPPNREPFLEKSQSDAANPQRWPYPEKVMGWAAHPIVKYDFRDDSTHSGYNQAWWVTQPVRERVKPPRTLFCDSSNSCAPAAQPCLRTDFRCWWHKPATWKEHCDVECGNENMRFPTDYPEPEFALHPGEVEEKKMPVEHFRPNCDPFTTGFNGSNAVPADSLIIDDVPDTVASVRPGCGRRFTNAGSFALNFAKDGEGQERSKIDFHQAGGGLGGHFWFANTRPPSEGSYRVTGTWTLGRTLRQWARVMVHIPDHNAATQQAVYTVDTGDGRRERAVLQRVRQHRWVSLGVFDFGGVPSVSLSNLTDDGDGEQRIAWDAIAFQPLSSKPRHQIVSLGDSYASGEGASTAAQHDYYTETDSDGGGVEGVYKDPDYLWKYGNACHRSTYAWSRAGSLTDRPALSIGERHDTWDPSLEHQFHACSGAVTGNLTDEGQFREPAQLDKGYLDENTTLVTLSVGGNDARFSAILTHCISRLSLDPCKETALEEDGGVPLGESVPRQINDVVGPAVRDTLLAIHRKAPNAAIVLMGYPRLFDGDCFPRIGLPTALWLGEMAGVLNDTLRGAAAAASASTGAVVSFADPREEFAGRGVCGEPEAIHRVIADRTQGESPDESVISQQSFHPTKEGSSVLYRNVFDQALRDINR</sequence>
<dbReference type="InterPro" id="IPR036514">
    <property type="entry name" value="SGNH_hydro_sf"/>
</dbReference>
<name>A0ABT4SSH8_9ACTN</name>
<evidence type="ECO:0000259" key="2">
    <source>
        <dbReference type="Pfam" id="PF25275"/>
    </source>
</evidence>
<dbReference type="Pfam" id="PF25275">
    <property type="entry name" value="Golvesin_C"/>
    <property type="match status" value="1"/>
</dbReference>
<dbReference type="SUPFAM" id="SSF63829">
    <property type="entry name" value="Calcium-dependent phosphotriesterase"/>
    <property type="match status" value="1"/>
</dbReference>
<keyword evidence="4" id="KW-1185">Reference proteome</keyword>
<dbReference type="SUPFAM" id="SSF53955">
    <property type="entry name" value="Lysozyme-like"/>
    <property type="match status" value="1"/>
</dbReference>
<evidence type="ECO:0000313" key="3">
    <source>
        <dbReference type="EMBL" id="MDA0640208.1"/>
    </source>
</evidence>
<protein>
    <submittedName>
        <fullName evidence="3">GDSL-type esterase/lipase family protein</fullName>
    </submittedName>
</protein>
<dbReference type="InterPro" id="IPR023346">
    <property type="entry name" value="Lysozyme-like_dom_sf"/>
</dbReference>